<feature type="region of interest" description="Disordered" evidence="1">
    <location>
        <begin position="66"/>
        <end position="90"/>
    </location>
</feature>
<dbReference type="Proteomes" id="UP000837675">
    <property type="component" value="Unassembled WGS sequence"/>
</dbReference>
<proteinExistence type="predicted"/>
<sequence length="90" mass="9762">MENLRQLVNDIAAIKNIFQGKTAKANTQEKTSSKDQGPQEQQQGPKPELASLVSTVSQDLVVAINDSTKAPDKPEQGQVVLKQETKGMSK</sequence>
<comment type="caution">
    <text evidence="2">The sequence shown here is derived from an EMBL/GenBank/DDBJ whole genome shotgun (WGS) entry which is preliminary data.</text>
</comment>
<dbReference type="AlphaFoldDB" id="A0A8S4C3W6"/>
<evidence type="ECO:0000313" key="3">
    <source>
        <dbReference type="Proteomes" id="UP000837675"/>
    </source>
</evidence>
<name>A0A8S4C3W6_9ACAR</name>
<evidence type="ECO:0000313" key="2">
    <source>
        <dbReference type="EMBL" id="CAG7592567.1"/>
    </source>
</evidence>
<evidence type="ECO:0000256" key="1">
    <source>
        <dbReference type="SAM" id="MobiDB-lite"/>
    </source>
</evidence>
<feature type="region of interest" description="Disordered" evidence="1">
    <location>
        <begin position="19"/>
        <end position="49"/>
    </location>
</feature>
<gene>
    <name evidence="2" type="ORF">MHYMCMPASI_00580</name>
</gene>
<keyword evidence="3" id="KW-1185">Reference proteome</keyword>
<organism evidence="2 3">
    <name type="scientific">Hyalomma marginatum</name>
    <dbReference type="NCBI Taxonomy" id="34627"/>
    <lineage>
        <taxon>Eukaryota</taxon>
        <taxon>Metazoa</taxon>
        <taxon>Ecdysozoa</taxon>
        <taxon>Arthropoda</taxon>
        <taxon>Chelicerata</taxon>
        <taxon>Arachnida</taxon>
        <taxon>Acari</taxon>
        <taxon>Parasitiformes</taxon>
        <taxon>Ixodida</taxon>
        <taxon>Ixodoidea</taxon>
        <taxon>Ixodidae</taxon>
        <taxon>Hyalomminae</taxon>
        <taxon>Hyalomma</taxon>
    </lineage>
</organism>
<accession>A0A8S4C3W6</accession>
<dbReference type="EMBL" id="CAJVAF010000281">
    <property type="protein sequence ID" value="CAG7592567.1"/>
    <property type="molecule type" value="Genomic_DNA"/>
</dbReference>
<feature type="compositionally biased region" description="Low complexity" evidence="1">
    <location>
        <begin position="36"/>
        <end position="48"/>
    </location>
</feature>
<reference evidence="2" key="1">
    <citation type="submission" date="2021-06" db="EMBL/GenBank/DDBJ databases">
        <authorList>
            <person name="Nardi T."/>
            <person name="Nardi T."/>
        </authorList>
    </citation>
    <scope>NUCLEOTIDE SEQUENCE</scope>
</reference>
<protein>
    <submittedName>
        <fullName evidence="2">Uncharacterized protein</fullName>
    </submittedName>
</protein>